<feature type="domain" description="Dienelactone hydrolase" evidence="1">
    <location>
        <begin position="26"/>
        <end position="273"/>
    </location>
</feature>
<dbReference type="OrthoDB" id="17560at2759"/>
<evidence type="ECO:0000259" key="1">
    <source>
        <dbReference type="Pfam" id="PF01738"/>
    </source>
</evidence>
<evidence type="ECO:0000313" key="3">
    <source>
        <dbReference type="Proteomes" id="UP000799640"/>
    </source>
</evidence>
<dbReference type="EMBL" id="ML996693">
    <property type="protein sequence ID" value="KAF2401121.1"/>
    <property type="molecule type" value="Genomic_DNA"/>
</dbReference>
<dbReference type="Proteomes" id="UP000799640">
    <property type="component" value="Unassembled WGS sequence"/>
</dbReference>
<dbReference type="SUPFAM" id="SSF53474">
    <property type="entry name" value="alpha/beta-Hydrolases"/>
    <property type="match status" value="1"/>
</dbReference>
<dbReference type="GO" id="GO:0016787">
    <property type="term" value="F:hydrolase activity"/>
    <property type="evidence" value="ECO:0007669"/>
    <property type="project" value="UniProtKB-KW"/>
</dbReference>
<protein>
    <submittedName>
        <fullName evidence="2">Dienelactone hydrolase family protein</fullName>
    </submittedName>
</protein>
<organism evidence="2 3">
    <name type="scientific">Trichodelitschia bisporula</name>
    <dbReference type="NCBI Taxonomy" id="703511"/>
    <lineage>
        <taxon>Eukaryota</taxon>
        <taxon>Fungi</taxon>
        <taxon>Dikarya</taxon>
        <taxon>Ascomycota</taxon>
        <taxon>Pezizomycotina</taxon>
        <taxon>Dothideomycetes</taxon>
        <taxon>Dothideomycetes incertae sedis</taxon>
        <taxon>Phaeotrichales</taxon>
        <taxon>Phaeotrichaceae</taxon>
        <taxon>Trichodelitschia</taxon>
    </lineage>
</organism>
<dbReference type="PANTHER" id="PTHR17630:SF105">
    <property type="entry name" value="DIENELACTONE HYDROLASE FAMILY PROTEIN (AFU_ORTHOLOGUE AFUA_4G08790)"/>
    <property type="match status" value="1"/>
</dbReference>
<dbReference type="Gene3D" id="3.40.50.1820">
    <property type="entry name" value="alpha/beta hydrolase"/>
    <property type="match status" value="1"/>
</dbReference>
<dbReference type="InterPro" id="IPR029058">
    <property type="entry name" value="AB_hydrolase_fold"/>
</dbReference>
<accession>A0A6G1HYY1</accession>
<evidence type="ECO:0000313" key="2">
    <source>
        <dbReference type="EMBL" id="KAF2401121.1"/>
    </source>
</evidence>
<sequence>MSCPECFSGHVHEGDPRGTIIKLHGLDTYATEPTSGAPIKGIIVVIPDALGWEFVNNRILADHYADKGGYKVYLPNFMNGNGAPPELLDSLRLVMGPGNLIYKPYHIVLVLTGILPWRRANGIPKTHSRVKDFFTELRTTGEGASLPIFTAGFCWGGKHALLLAHDGVEANGRPLVDAVFTGHPSMLDMPGDFEKLVRPVSVAVGDGDNHINPAAAEQIMGILEGLPEGAKGELRVYEKCAHGFCIRADVKFEDVAKAAAEAEDQCIAWFDKHLQAAA</sequence>
<dbReference type="Pfam" id="PF01738">
    <property type="entry name" value="DLH"/>
    <property type="match status" value="1"/>
</dbReference>
<dbReference type="AlphaFoldDB" id="A0A6G1HYY1"/>
<proteinExistence type="predicted"/>
<name>A0A6G1HYY1_9PEZI</name>
<reference evidence="2" key="1">
    <citation type="journal article" date="2020" name="Stud. Mycol.">
        <title>101 Dothideomycetes genomes: a test case for predicting lifestyles and emergence of pathogens.</title>
        <authorList>
            <person name="Haridas S."/>
            <person name="Albert R."/>
            <person name="Binder M."/>
            <person name="Bloem J."/>
            <person name="Labutti K."/>
            <person name="Salamov A."/>
            <person name="Andreopoulos B."/>
            <person name="Baker S."/>
            <person name="Barry K."/>
            <person name="Bills G."/>
            <person name="Bluhm B."/>
            <person name="Cannon C."/>
            <person name="Castanera R."/>
            <person name="Culley D."/>
            <person name="Daum C."/>
            <person name="Ezra D."/>
            <person name="Gonzalez J."/>
            <person name="Henrissat B."/>
            <person name="Kuo A."/>
            <person name="Liang C."/>
            <person name="Lipzen A."/>
            <person name="Lutzoni F."/>
            <person name="Magnuson J."/>
            <person name="Mondo S."/>
            <person name="Nolan M."/>
            <person name="Ohm R."/>
            <person name="Pangilinan J."/>
            <person name="Park H.-J."/>
            <person name="Ramirez L."/>
            <person name="Alfaro M."/>
            <person name="Sun H."/>
            <person name="Tritt A."/>
            <person name="Yoshinaga Y."/>
            <person name="Zwiers L.-H."/>
            <person name="Turgeon B."/>
            <person name="Goodwin S."/>
            <person name="Spatafora J."/>
            <person name="Crous P."/>
            <person name="Grigoriev I."/>
        </authorList>
    </citation>
    <scope>NUCLEOTIDE SEQUENCE</scope>
    <source>
        <strain evidence="2">CBS 262.69</strain>
    </source>
</reference>
<dbReference type="InterPro" id="IPR002925">
    <property type="entry name" value="Dienelactn_hydro"/>
</dbReference>
<keyword evidence="3" id="KW-1185">Reference proteome</keyword>
<keyword evidence="2" id="KW-0378">Hydrolase</keyword>
<gene>
    <name evidence="2" type="ORF">EJ06DRAFT_378231</name>
</gene>
<dbReference type="PANTHER" id="PTHR17630">
    <property type="entry name" value="DIENELACTONE HYDROLASE"/>
    <property type="match status" value="1"/>
</dbReference>